<dbReference type="EMBL" id="MAAF01000106">
    <property type="protein sequence ID" value="OUR75827.1"/>
    <property type="molecule type" value="Genomic_DNA"/>
</dbReference>
<dbReference type="InterPro" id="IPR046342">
    <property type="entry name" value="CBS_dom_sf"/>
</dbReference>
<gene>
    <name evidence="4" type="ORF">A9Q75_17165</name>
</gene>
<accession>A0A1Y5E5A7</accession>
<reference evidence="5" key="1">
    <citation type="journal article" date="2017" name="Proc. Natl. Acad. Sci. U.S.A.">
        <title>Simulation of Deepwater Horizon oil plume reveals substrate specialization within a complex community of hydrocarbon degraders.</title>
        <authorList>
            <person name="Hu P."/>
            <person name="Dubinsky E.A."/>
            <person name="Probst A.J."/>
            <person name="Wang J."/>
            <person name="Sieber C.M.K."/>
            <person name="Tom L.M."/>
            <person name="Gardinali P."/>
            <person name="Banfield J.F."/>
            <person name="Atlas R.M."/>
            <person name="Andersen G.L."/>
        </authorList>
    </citation>
    <scope>NUCLEOTIDE SEQUENCE [LARGE SCALE GENOMIC DNA]</scope>
</reference>
<dbReference type="AlphaFoldDB" id="A0A1Y5E5A7"/>
<dbReference type="SUPFAM" id="SSF54631">
    <property type="entry name" value="CBS-domain pair"/>
    <property type="match status" value="1"/>
</dbReference>
<evidence type="ECO:0000313" key="4">
    <source>
        <dbReference type="EMBL" id="OUR75827.1"/>
    </source>
</evidence>
<dbReference type="PANTHER" id="PTHR43080">
    <property type="entry name" value="CBS DOMAIN-CONTAINING PROTEIN CBSX3, MITOCHONDRIAL"/>
    <property type="match status" value="1"/>
</dbReference>
<name>A0A1Y5E5A7_COLPS</name>
<sequence length="141" mass="16096">MKIEEIMSEKITCIDLDDRLSVVRELFIKHKFHHLMVTDSKNQLVAVISERDYLKATNSNIELPTANEKDLAMLNKRVHQIVSKKLVAIKQFSPFSEAIKTFHDTGMSCLPVINSNNQPVGVITSRDIIKWLYSKVNSPKS</sequence>
<dbReference type="InterPro" id="IPR000644">
    <property type="entry name" value="CBS_dom"/>
</dbReference>
<dbReference type="SMART" id="SM00116">
    <property type="entry name" value="CBS"/>
    <property type="match status" value="2"/>
</dbReference>
<dbReference type="Pfam" id="PF00571">
    <property type="entry name" value="CBS"/>
    <property type="match status" value="2"/>
</dbReference>
<dbReference type="PANTHER" id="PTHR43080:SF2">
    <property type="entry name" value="CBS DOMAIN-CONTAINING PROTEIN"/>
    <property type="match status" value="1"/>
</dbReference>
<dbReference type="PROSITE" id="PS51371">
    <property type="entry name" value="CBS"/>
    <property type="match status" value="2"/>
</dbReference>
<comment type="caution">
    <text evidence="4">The sequence shown here is derived from an EMBL/GenBank/DDBJ whole genome shotgun (WGS) entry which is preliminary data.</text>
</comment>
<protein>
    <submittedName>
        <fullName evidence="4">CBS domain-containing protein</fullName>
    </submittedName>
</protein>
<dbReference type="Proteomes" id="UP000243053">
    <property type="component" value="Unassembled WGS sequence"/>
</dbReference>
<organism evidence="4 5">
    <name type="scientific">Colwellia psychrerythraea</name>
    <name type="common">Vibrio psychroerythus</name>
    <dbReference type="NCBI Taxonomy" id="28229"/>
    <lineage>
        <taxon>Bacteria</taxon>
        <taxon>Pseudomonadati</taxon>
        <taxon>Pseudomonadota</taxon>
        <taxon>Gammaproteobacteria</taxon>
        <taxon>Alteromonadales</taxon>
        <taxon>Colwelliaceae</taxon>
        <taxon>Colwellia</taxon>
    </lineage>
</organism>
<feature type="domain" description="CBS" evidence="3">
    <location>
        <begin position="7"/>
        <end position="63"/>
    </location>
</feature>
<dbReference type="InterPro" id="IPR051257">
    <property type="entry name" value="Diverse_CBS-Domain"/>
</dbReference>
<keyword evidence="1 2" id="KW-0129">CBS domain</keyword>
<evidence type="ECO:0000256" key="1">
    <source>
        <dbReference type="ARBA" id="ARBA00023122"/>
    </source>
</evidence>
<dbReference type="Gene3D" id="3.10.580.10">
    <property type="entry name" value="CBS-domain"/>
    <property type="match status" value="1"/>
</dbReference>
<dbReference type="CDD" id="cd04584">
    <property type="entry name" value="CBS_pair_AcuB_like"/>
    <property type="match status" value="1"/>
</dbReference>
<proteinExistence type="predicted"/>
<evidence type="ECO:0000256" key="2">
    <source>
        <dbReference type="PROSITE-ProRule" id="PRU00703"/>
    </source>
</evidence>
<feature type="domain" description="CBS" evidence="3">
    <location>
        <begin position="82"/>
        <end position="140"/>
    </location>
</feature>
<evidence type="ECO:0000313" key="5">
    <source>
        <dbReference type="Proteomes" id="UP000243053"/>
    </source>
</evidence>
<evidence type="ECO:0000259" key="3">
    <source>
        <dbReference type="PROSITE" id="PS51371"/>
    </source>
</evidence>